<gene>
    <name evidence="1" type="ORF">SAMN02745887_02360</name>
</gene>
<dbReference type="OrthoDB" id="7065052at2"/>
<evidence type="ECO:0000313" key="2">
    <source>
        <dbReference type="Proteomes" id="UP000186513"/>
    </source>
</evidence>
<dbReference type="EMBL" id="FPKR01000009">
    <property type="protein sequence ID" value="SFZ77356.1"/>
    <property type="molecule type" value="Genomic_DNA"/>
</dbReference>
<protein>
    <submittedName>
        <fullName evidence="1">Uncharacterized protein</fullName>
    </submittedName>
</protein>
<accession>A0A1K2HKK5</accession>
<keyword evidence="2" id="KW-1185">Reference proteome</keyword>
<proteinExistence type="predicted"/>
<reference evidence="1 2" key="1">
    <citation type="submission" date="2016-11" db="EMBL/GenBank/DDBJ databases">
        <authorList>
            <person name="Jaros S."/>
            <person name="Januszkiewicz K."/>
            <person name="Wedrychowicz H."/>
        </authorList>
    </citation>
    <scope>NUCLEOTIDE SEQUENCE [LARGE SCALE GENOMIC DNA]</scope>
    <source>
        <strain evidence="1 2">DSM 18899</strain>
    </source>
</reference>
<name>A0A1K2HKK5_9NEIS</name>
<sequence>MEKIYSTVVESPHLYDIEYFAYGFDDEDNSKSYIDLHLKKGGEECKLRFWGPRDLQIEKGFPYATGGMYIEDVSKHGLDSLNVYVGDFEAAHGSITFWAKDVEKKN</sequence>
<dbReference type="RefSeq" id="WP_139256131.1">
    <property type="nucleotide sequence ID" value="NZ_FPKR01000009.1"/>
</dbReference>
<dbReference type="Proteomes" id="UP000186513">
    <property type="component" value="Unassembled WGS sequence"/>
</dbReference>
<evidence type="ECO:0000313" key="1">
    <source>
        <dbReference type="EMBL" id="SFZ77356.1"/>
    </source>
</evidence>
<dbReference type="AlphaFoldDB" id="A0A1K2HKK5"/>
<organism evidence="1 2">
    <name type="scientific">Chitinimonas taiwanensis DSM 18899</name>
    <dbReference type="NCBI Taxonomy" id="1121279"/>
    <lineage>
        <taxon>Bacteria</taxon>
        <taxon>Pseudomonadati</taxon>
        <taxon>Pseudomonadota</taxon>
        <taxon>Betaproteobacteria</taxon>
        <taxon>Neisseriales</taxon>
        <taxon>Chitinibacteraceae</taxon>
        <taxon>Chitinimonas</taxon>
    </lineage>
</organism>